<dbReference type="Pfam" id="PF00202">
    <property type="entry name" value="Aminotran_3"/>
    <property type="match status" value="1"/>
</dbReference>
<dbReference type="PANTHER" id="PTHR45688">
    <property type="match status" value="1"/>
</dbReference>
<dbReference type="PIRSF" id="PIRSF000521">
    <property type="entry name" value="Transaminase_4ab_Lys_Orn"/>
    <property type="match status" value="1"/>
</dbReference>
<proteinExistence type="inferred from homology"/>
<comment type="cofactor">
    <cofactor evidence="1">
        <name>pyridoxal 5'-phosphate</name>
        <dbReference type="ChEBI" id="CHEBI:597326"/>
    </cofactor>
</comment>
<dbReference type="GO" id="GO:0008453">
    <property type="term" value="F:alanine-glyoxylate transaminase activity"/>
    <property type="evidence" value="ECO:0007669"/>
    <property type="project" value="UniProtKB-EC"/>
</dbReference>
<evidence type="ECO:0000256" key="2">
    <source>
        <dbReference type="ARBA" id="ARBA00008954"/>
    </source>
</evidence>
<dbReference type="InterPro" id="IPR015422">
    <property type="entry name" value="PyrdxlP-dep_Trfase_small"/>
</dbReference>
<dbReference type="InterPro" id="IPR015421">
    <property type="entry name" value="PyrdxlP-dep_Trfase_major"/>
</dbReference>
<evidence type="ECO:0000256" key="5">
    <source>
        <dbReference type="ARBA" id="ARBA00022576"/>
    </source>
</evidence>
<dbReference type="GO" id="GO:0030170">
    <property type="term" value="F:pyridoxal phosphate binding"/>
    <property type="evidence" value="ECO:0007669"/>
    <property type="project" value="InterPro"/>
</dbReference>
<sequence>MADLEQNQLIDRHRAVLPSWLALYYDEPIELVRAEGRRVTDSTGATYLDFFAGILTNAIGYDVAEISDAIRRQLDTGVLHTSTLYLIRGQVELAEKIAKLSGIPDAKVFFTNSGTEANETALMLATQFRRSNQVLAIRNSYHGRAFATVGITGNRGWSASSLSPVKVSYAQGGYRYRSPFGQLSDVDYIRACADDLREVLQTTTSGDVACMIAEPIQGVGGFCVPPDGLFKAYKEILDEYGILLVSDEVQTGWGRTGEHFWGMQAHGVMPDMMTFAKGLGNGLAIGGLVARPDVMDCLTANSISTFGGNPVATAGANAVLDYILDNDLQANAAKLGLRLSEGLHDIATRNPLVGDVRGKGLMIGIEFVVPGGKDPNPKAAVRVLEETRARGLLVGKGGLHNNVIRLAPPMTLTEDEVDEALDVLGESIAAVPGGVS</sequence>
<keyword evidence="6 9" id="KW-0808">Transferase</keyword>
<evidence type="ECO:0000256" key="7">
    <source>
        <dbReference type="ARBA" id="ARBA00022898"/>
    </source>
</evidence>
<dbReference type="RefSeq" id="WP_091381347.1">
    <property type="nucleotide sequence ID" value="NZ_FNDV01000010.1"/>
</dbReference>
<dbReference type="PANTHER" id="PTHR45688:SF3">
    <property type="entry name" value="ALANINE--GLYOXYLATE AMINOTRANSFERASE 2, MITOCHONDRIAL"/>
    <property type="match status" value="1"/>
</dbReference>
<dbReference type="EMBL" id="FNJB01000010">
    <property type="protein sequence ID" value="SDP59558.1"/>
    <property type="molecule type" value="Genomic_DNA"/>
</dbReference>
<accession>A0A1H0U0S0</accession>
<evidence type="ECO:0000313" key="10">
    <source>
        <dbReference type="Proteomes" id="UP000199651"/>
    </source>
</evidence>
<evidence type="ECO:0000256" key="3">
    <source>
        <dbReference type="ARBA" id="ARBA00011881"/>
    </source>
</evidence>
<evidence type="ECO:0000256" key="4">
    <source>
        <dbReference type="ARBA" id="ARBA00013049"/>
    </source>
</evidence>
<gene>
    <name evidence="9" type="ORF">SAMN05192558_110304</name>
</gene>
<evidence type="ECO:0000256" key="1">
    <source>
        <dbReference type="ARBA" id="ARBA00001933"/>
    </source>
</evidence>
<protein>
    <recommendedName>
        <fullName evidence="4">alanine--glyoxylate transaminase</fullName>
        <ecNumber evidence="4">2.6.1.44</ecNumber>
    </recommendedName>
</protein>
<dbReference type="SUPFAM" id="SSF53383">
    <property type="entry name" value="PLP-dependent transferases"/>
    <property type="match status" value="1"/>
</dbReference>
<evidence type="ECO:0000256" key="6">
    <source>
        <dbReference type="ARBA" id="ARBA00022679"/>
    </source>
</evidence>
<dbReference type="AlphaFoldDB" id="A0A1H0U0S0"/>
<dbReference type="Proteomes" id="UP000199651">
    <property type="component" value="Unassembled WGS sequence"/>
</dbReference>
<name>A0A1H0U0S0_9PSEU</name>
<comment type="similarity">
    <text evidence="2 8">Belongs to the class-III pyridoxal-phosphate-dependent aminotransferase family.</text>
</comment>
<organism evidence="9 10">
    <name type="scientific">Actinokineospora alba</name>
    <dbReference type="NCBI Taxonomy" id="504798"/>
    <lineage>
        <taxon>Bacteria</taxon>
        <taxon>Bacillati</taxon>
        <taxon>Actinomycetota</taxon>
        <taxon>Actinomycetes</taxon>
        <taxon>Pseudonocardiales</taxon>
        <taxon>Pseudonocardiaceae</taxon>
        <taxon>Actinokineospora</taxon>
    </lineage>
</organism>
<dbReference type="FunFam" id="3.40.640.10:FF:000004">
    <property type="entry name" value="Acetylornithine aminotransferase"/>
    <property type="match status" value="1"/>
</dbReference>
<keyword evidence="10" id="KW-1185">Reference proteome</keyword>
<dbReference type="STRING" id="504798.SAMN05421871_110304"/>
<dbReference type="InterPro" id="IPR015424">
    <property type="entry name" value="PyrdxlP-dep_Trfase"/>
</dbReference>
<dbReference type="CDD" id="cd00610">
    <property type="entry name" value="OAT_like"/>
    <property type="match status" value="1"/>
</dbReference>
<dbReference type="Gene3D" id="3.40.640.10">
    <property type="entry name" value="Type I PLP-dependent aspartate aminotransferase-like (Major domain)"/>
    <property type="match status" value="1"/>
</dbReference>
<keyword evidence="7 8" id="KW-0663">Pyridoxal phosphate</keyword>
<dbReference type="Gene3D" id="3.90.1150.10">
    <property type="entry name" value="Aspartate Aminotransferase, domain 1"/>
    <property type="match status" value="1"/>
</dbReference>
<dbReference type="InterPro" id="IPR005814">
    <property type="entry name" value="Aminotrans_3"/>
</dbReference>
<dbReference type="EC" id="2.6.1.44" evidence="4"/>
<comment type="subunit">
    <text evidence="3">Homotetramer.</text>
</comment>
<evidence type="ECO:0000313" key="9">
    <source>
        <dbReference type="EMBL" id="SDP59558.1"/>
    </source>
</evidence>
<evidence type="ECO:0000256" key="8">
    <source>
        <dbReference type="RuleBase" id="RU003560"/>
    </source>
</evidence>
<keyword evidence="5 9" id="KW-0032">Aminotransferase</keyword>
<dbReference type="OrthoDB" id="9801052at2"/>
<reference evidence="10" key="1">
    <citation type="submission" date="2016-10" db="EMBL/GenBank/DDBJ databases">
        <authorList>
            <person name="Varghese N."/>
            <person name="Submissions S."/>
        </authorList>
    </citation>
    <scope>NUCLEOTIDE SEQUENCE [LARGE SCALE GENOMIC DNA]</scope>
    <source>
        <strain evidence="10">IBRC-M 10655</strain>
    </source>
</reference>